<evidence type="ECO:0000313" key="3">
    <source>
        <dbReference type="Proteomes" id="UP001597055"/>
    </source>
</evidence>
<proteinExistence type="predicted"/>
<protein>
    <submittedName>
        <fullName evidence="2">Protealysin inhibitor emfourin</fullName>
    </submittedName>
</protein>
<dbReference type="Pfam" id="PF20242">
    <property type="entry name" value="Emfourin"/>
    <property type="match status" value="1"/>
</dbReference>
<name>A0ABW3AEJ1_9MICO</name>
<organism evidence="2 3">
    <name type="scientific">Microbacterium insulae</name>
    <dbReference type="NCBI Taxonomy" id="483014"/>
    <lineage>
        <taxon>Bacteria</taxon>
        <taxon>Bacillati</taxon>
        <taxon>Actinomycetota</taxon>
        <taxon>Actinomycetes</taxon>
        <taxon>Micrococcales</taxon>
        <taxon>Microbacteriaceae</taxon>
        <taxon>Microbacterium</taxon>
    </lineage>
</organism>
<evidence type="ECO:0000313" key="2">
    <source>
        <dbReference type="EMBL" id="MFD0788999.1"/>
    </source>
</evidence>
<dbReference type="InterPro" id="IPR049457">
    <property type="entry name" value="Emfourin"/>
</dbReference>
<keyword evidence="3" id="KW-1185">Reference proteome</keyword>
<reference evidence="3" key="1">
    <citation type="journal article" date="2019" name="Int. J. Syst. Evol. Microbiol.">
        <title>The Global Catalogue of Microorganisms (GCM) 10K type strain sequencing project: providing services to taxonomists for standard genome sequencing and annotation.</title>
        <authorList>
            <consortium name="The Broad Institute Genomics Platform"/>
            <consortium name="The Broad Institute Genome Sequencing Center for Infectious Disease"/>
            <person name="Wu L."/>
            <person name="Ma J."/>
        </authorList>
    </citation>
    <scope>NUCLEOTIDE SEQUENCE [LARGE SCALE GENOMIC DNA]</scope>
    <source>
        <strain evidence="3">CCUG 54523</strain>
    </source>
</reference>
<accession>A0ABW3AEJ1</accession>
<dbReference type="RefSeq" id="WP_378771083.1">
    <property type="nucleotide sequence ID" value="NZ_JBHTII010000001.1"/>
</dbReference>
<dbReference type="EMBL" id="JBHTII010000001">
    <property type="protein sequence ID" value="MFD0788999.1"/>
    <property type="molecule type" value="Genomic_DNA"/>
</dbReference>
<comment type="caution">
    <text evidence="2">The sequence shown here is derived from an EMBL/GenBank/DDBJ whole genome shotgun (WGS) entry which is preliminary data.</text>
</comment>
<dbReference type="Proteomes" id="UP001597055">
    <property type="component" value="Unassembled WGS sequence"/>
</dbReference>
<gene>
    <name evidence="2" type="ORF">ACFQ0P_01210</name>
</gene>
<feature type="compositionally biased region" description="Basic and acidic residues" evidence="1">
    <location>
        <begin position="12"/>
        <end position="23"/>
    </location>
</feature>
<feature type="region of interest" description="Disordered" evidence="1">
    <location>
        <begin position="1"/>
        <end position="37"/>
    </location>
</feature>
<evidence type="ECO:0000256" key="1">
    <source>
        <dbReference type="SAM" id="MobiDB-lite"/>
    </source>
</evidence>
<sequence length="136" mass="14642">MPHEQASPGGTDQHDSPAPRDETSPGDQRGAATPPVEVAVERTGGFAGLTKQWRAEPAVAEASTWIDLISRCPWDAPESLAEASRDPHGGGADRFTWRIQARCGEADEREAELGDAALVGAWRELVDAVRTWARQS</sequence>